<dbReference type="GO" id="GO:0005634">
    <property type="term" value="C:nucleus"/>
    <property type="evidence" value="ECO:0007669"/>
    <property type="project" value="UniProtKB-SubCell"/>
</dbReference>
<keyword evidence="8" id="KW-0779">Telomere</keyword>
<evidence type="ECO:0000256" key="2">
    <source>
        <dbReference type="ARBA" id="ARBA00004574"/>
    </source>
</evidence>
<evidence type="ECO:0000256" key="8">
    <source>
        <dbReference type="ARBA" id="ARBA00022895"/>
    </source>
</evidence>
<keyword evidence="9" id="KW-0805">Transcription regulation</keyword>
<evidence type="ECO:0000256" key="7">
    <source>
        <dbReference type="ARBA" id="ARBA00022694"/>
    </source>
</evidence>
<evidence type="ECO:0000256" key="12">
    <source>
        <dbReference type="ARBA" id="ARBA00023242"/>
    </source>
</evidence>
<keyword evidence="6" id="KW-0158">Chromosome</keyword>
<feature type="compositionally biased region" description="Acidic residues" evidence="14">
    <location>
        <begin position="83"/>
        <end position="93"/>
    </location>
</feature>
<evidence type="ECO:0000256" key="9">
    <source>
        <dbReference type="ARBA" id="ARBA00023015"/>
    </source>
</evidence>
<evidence type="ECO:0000256" key="3">
    <source>
        <dbReference type="ARBA" id="ARBA00008529"/>
    </source>
</evidence>
<keyword evidence="16" id="KW-1185">Reference proteome</keyword>
<comment type="subunit">
    <text evidence="4">Component of the EKC/KEOPS complex composed of at least BUD32, CGI121, GON7, KAE1 and PCC1; the whole complex dimerizes.</text>
</comment>
<keyword evidence="11" id="KW-0804">Transcription</keyword>
<dbReference type="OrthoDB" id="2288868at2759"/>
<comment type="subcellular location">
    <subcellularLocation>
        <location evidence="2">Chromosome</location>
        <location evidence="2">Telomere</location>
    </subcellularLocation>
    <subcellularLocation>
        <location evidence="1">Nucleus</location>
    </subcellularLocation>
</comment>
<dbReference type="Pfam" id="PF08738">
    <property type="entry name" value="Gon7"/>
    <property type="match status" value="1"/>
</dbReference>
<name>A0A9P4NVS2_9PEZI</name>
<keyword evidence="10" id="KW-0010">Activator</keyword>
<evidence type="ECO:0000313" key="16">
    <source>
        <dbReference type="Proteomes" id="UP000800235"/>
    </source>
</evidence>
<evidence type="ECO:0000256" key="11">
    <source>
        <dbReference type="ARBA" id="ARBA00023163"/>
    </source>
</evidence>
<evidence type="ECO:0000256" key="10">
    <source>
        <dbReference type="ARBA" id="ARBA00023159"/>
    </source>
</evidence>
<keyword evidence="7" id="KW-0819">tRNA processing</keyword>
<dbReference type="InterPro" id="IPR014849">
    <property type="entry name" value="EKC/KEOPS_Gon7"/>
</dbReference>
<feature type="region of interest" description="Disordered" evidence="14">
    <location>
        <begin position="74"/>
        <end position="93"/>
    </location>
</feature>
<comment type="similarity">
    <text evidence="3">Belongs to the GON7 family.</text>
</comment>
<reference evidence="15" key="1">
    <citation type="journal article" date="2020" name="Stud. Mycol.">
        <title>101 Dothideomycetes genomes: a test case for predicting lifestyles and emergence of pathogens.</title>
        <authorList>
            <person name="Haridas S."/>
            <person name="Albert R."/>
            <person name="Binder M."/>
            <person name="Bloem J."/>
            <person name="Labutti K."/>
            <person name="Salamov A."/>
            <person name="Andreopoulos B."/>
            <person name="Baker S."/>
            <person name="Barry K."/>
            <person name="Bills G."/>
            <person name="Bluhm B."/>
            <person name="Cannon C."/>
            <person name="Castanera R."/>
            <person name="Culley D."/>
            <person name="Daum C."/>
            <person name="Ezra D."/>
            <person name="Gonzalez J."/>
            <person name="Henrissat B."/>
            <person name="Kuo A."/>
            <person name="Liang C."/>
            <person name="Lipzen A."/>
            <person name="Lutzoni F."/>
            <person name="Magnuson J."/>
            <person name="Mondo S."/>
            <person name="Nolan M."/>
            <person name="Ohm R."/>
            <person name="Pangilinan J."/>
            <person name="Park H.-J."/>
            <person name="Ramirez L."/>
            <person name="Alfaro M."/>
            <person name="Sun H."/>
            <person name="Tritt A."/>
            <person name="Yoshinaga Y."/>
            <person name="Zwiers L.-H."/>
            <person name="Turgeon B."/>
            <person name="Goodwin S."/>
            <person name="Spatafora J."/>
            <person name="Crous P."/>
            <person name="Grigoriev I."/>
        </authorList>
    </citation>
    <scope>NUCLEOTIDE SEQUENCE</scope>
    <source>
        <strain evidence="15">CBS 130266</strain>
    </source>
</reference>
<feature type="region of interest" description="Disordered" evidence="14">
    <location>
        <begin position="15"/>
        <end position="35"/>
    </location>
</feature>
<evidence type="ECO:0000256" key="14">
    <source>
        <dbReference type="SAM" id="MobiDB-lite"/>
    </source>
</evidence>
<accession>A0A9P4NVS2</accession>
<keyword evidence="12" id="KW-0539">Nucleus</keyword>
<comment type="function">
    <text evidence="13">Component of the EKC/KEOPS complex that is required for the formation of a threonylcarbamoyl group on adenosine at position 37 (t(6)A37) in tRNAs that read codons beginning with adenine. The complex is probably involved in the transfer of the threonylcarbamoyl moiety of threonylcarbamoyl-AMP (TC-AMP) to the N6 group of A37. GON7 likely plays a supporting role to the catalytic subunit KAE1 in the complex. The EKC/KEOPS complex also promotes both telomere uncapping and telomere elongation. The complex is required for efficient recruitment of transcriptional coactivators.</text>
</comment>
<comment type="caution">
    <text evidence="15">The sequence shown here is derived from an EMBL/GenBank/DDBJ whole genome shotgun (WGS) entry which is preliminary data.</text>
</comment>
<dbReference type="EMBL" id="MU007028">
    <property type="protein sequence ID" value="KAF2432119.1"/>
    <property type="molecule type" value="Genomic_DNA"/>
</dbReference>
<organism evidence="15 16">
    <name type="scientific">Tothia fuscella</name>
    <dbReference type="NCBI Taxonomy" id="1048955"/>
    <lineage>
        <taxon>Eukaryota</taxon>
        <taxon>Fungi</taxon>
        <taxon>Dikarya</taxon>
        <taxon>Ascomycota</taxon>
        <taxon>Pezizomycotina</taxon>
        <taxon>Dothideomycetes</taxon>
        <taxon>Pleosporomycetidae</taxon>
        <taxon>Venturiales</taxon>
        <taxon>Cylindrosympodiaceae</taxon>
        <taxon>Tothia</taxon>
    </lineage>
</organism>
<protein>
    <recommendedName>
        <fullName evidence="5">EKC/KEOPS complex subunit GON7</fullName>
    </recommendedName>
</protein>
<gene>
    <name evidence="15" type="ORF">EJ08DRAFT_163432</name>
</gene>
<evidence type="ECO:0000256" key="4">
    <source>
        <dbReference type="ARBA" id="ARBA00011534"/>
    </source>
</evidence>
<evidence type="ECO:0000256" key="1">
    <source>
        <dbReference type="ARBA" id="ARBA00004123"/>
    </source>
</evidence>
<sequence length="93" mass="9963">MPPTPALVASYSAPCSDSTEFHQPLPTCSKDPSTEERTASLAALREAITNTQDQINDFLTKKMEEDNAKAGVAAVDDAKAEEAYGEEDAEEEA</sequence>
<dbReference type="Proteomes" id="UP000800235">
    <property type="component" value="Unassembled WGS sequence"/>
</dbReference>
<evidence type="ECO:0000256" key="13">
    <source>
        <dbReference type="ARBA" id="ARBA00025393"/>
    </source>
</evidence>
<dbReference type="GO" id="GO:0008033">
    <property type="term" value="P:tRNA processing"/>
    <property type="evidence" value="ECO:0007669"/>
    <property type="project" value="UniProtKB-KW"/>
</dbReference>
<proteinExistence type="inferred from homology"/>
<evidence type="ECO:0000256" key="6">
    <source>
        <dbReference type="ARBA" id="ARBA00022454"/>
    </source>
</evidence>
<evidence type="ECO:0000313" key="15">
    <source>
        <dbReference type="EMBL" id="KAF2432119.1"/>
    </source>
</evidence>
<evidence type="ECO:0000256" key="5">
    <source>
        <dbReference type="ARBA" id="ARBA00019746"/>
    </source>
</evidence>
<dbReference type="GO" id="GO:0000781">
    <property type="term" value="C:chromosome, telomeric region"/>
    <property type="evidence" value="ECO:0007669"/>
    <property type="project" value="UniProtKB-SubCell"/>
</dbReference>
<dbReference type="AlphaFoldDB" id="A0A9P4NVS2"/>